<dbReference type="EMBL" id="JACTAM010002240">
    <property type="protein sequence ID" value="KAI2645442.1"/>
    <property type="molecule type" value="Genomic_DNA"/>
</dbReference>
<evidence type="ECO:0000313" key="2">
    <source>
        <dbReference type="EMBL" id="KAI2645442.1"/>
    </source>
</evidence>
<accession>A0ABQ8L448</accession>
<name>A0ABQ8L448_LABRO</name>
<proteinExistence type="predicted"/>
<protein>
    <submittedName>
        <fullName evidence="2">Titin</fullName>
    </submittedName>
</protein>
<gene>
    <name evidence="2" type="ORF">H4Q32_026975</name>
</gene>
<feature type="compositionally biased region" description="Pro residues" evidence="1">
    <location>
        <begin position="204"/>
        <end position="219"/>
    </location>
</feature>
<sequence>MFQWGMRVLRTATAHCTATEGEQCLDLGHLNMEQDLIDFTEDIEMELPTCPEQSVCLELSTCLNFPPTLPLLFLSSSPAASALPPLFPDSPSAHPQPIICAVGSQMGSPPSPIGPPAPPGSLVPPALPWSVVIPPSPQDSTPPAAPCHSVPPAPLASSLPPGPPQSSVASAPPLTSRSPPQSSEPWAPPWPSRSLVSHGIIGSPSPPRAPPPSAPPPSVGPLESSALPPLWLLPPSAPPWATIMAAAWVSPGSSCSGSLLSPPWVLPPLDPPWILLSPPWSSLRRIHPGSFCLLLGSSLRRHHPGLCLLSSQESILCHSLLLHSFVFVLFYSARSCLPGEGVMSHPCGLFMLVSPSCAHIWLFLFPVLV</sequence>
<feature type="compositionally biased region" description="Polar residues" evidence="1">
    <location>
        <begin position="173"/>
        <end position="184"/>
    </location>
</feature>
<organism evidence="2 3">
    <name type="scientific">Labeo rohita</name>
    <name type="common">Indian major carp</name>
    <name type="synonym">Cyprinus rohita</name>
    <dbReference type="NCBI Taxonomy" id="84645"/>
    <lineage>
        <taxon>Eukaryota</taxon>
        <taxon>Metazoa</taxon>
        <taxon>Chordata</taxon>
        <taxon>Craniata</taxon>
        <taxon>Vertebrata</taxon>
        <taxon>Euteleostomi</taxon>
        <taxon>Actinopterygii</taxon>
        <taxon>Neopterygii</taxon>
        <taxon>Teleostei</taxon>
        <taxon>Ostariophysi</taxon>
        <taxon>Cypriniformes</taxon>
        <taxon>Cyprinidae</taxon>
        <taxon>Labeoninae</taxon>
        <taxon>Labeonini</taxon>
        <taxon>Labeo</taxon>
    </lineage>
</organism>
<comment type="caution">
    <text evidence="2">The sequence shown here is derived from an EMBL/GenBank/DDBJ whole genome shotgun (WGS) entry which is preliminary data.</text>
</comment>
<reference evidence="2 3" key="1">
    <citation type="submission" date="2022-01" db="EMBL/GenBank/DDBJ databases">
        <title>A high-quality chromosome-level genome assembly of rohu carp, Labeo rohita.</title>
        <authorList>
            <person name="Arick M.A. II"/>
            <person name="Hsu C.-Y."/>
            <person name="Magbanua Z."/>
            <person name="Pechanova O."/>
            <person name="Grover C."/>
            <person name="Miller E."/>
            <person name="Thrash A."/>
            <person name="Ezzel L."/>
            <person name="Alam S."/>
            <person name="Benzie J."/>
            <person name="Hamilton M."/>
            <person name="Karsi A."/>
            <person name="Lawrence M.L."/>
            <person name="Peterson D.G."/>
        </authorList>
    </citation>
    <scope>NUCLEOTIDE SEQUENCE [LARGE SCALE GENOMIC DNA]</scope>
    <source>
        <strain evidence="3">BAU-BD-2019</strain>
        <tissue evidence="2">Blood</tissue>
    </source>
</reference>
<evidence type="ECO:0000313" key="3">
    <source>
        <dbReference type="Proteomes" id="UP000830375"/>
    </source>
</evidence>
<feature type="region of interest" description="Disordered" evidence="1">
    <location>
        <begin position="133"/>
        <end position="221"/>
    </location>
</feature>
<keyword evidence="3" id="KW-1185">Reference proteome</keyword>
<evidence type="ECO:0000256" key="1">
    <source>
        <dbReference type="SAM" id="MobiDB-lite"/>
    </source>
</evidence>
<feature type="compositionally biased region" description="Pro residues" evidence="1">
    <location>
        <begin position="143"/>
        <end position="164"/>
    </location>
</feature>
<dbReference type="Proteomes" id="UP000830375">
    <property type="component" value="Unassembled WGS sequence"/>
</dbReference>